<name>A0A1C3VPT2_9HYPH</name>
<dbReference type="Gene3D" id="1.10.10.10">
    <property type="entry name" value="Winged helix-like DNA-binding domain superfamily/Winged helix DNA-binding domain"/>
    <property type="match status" value="1"/>
</dbReference>
<keyword evidence="3" id="KW-0804">Transcription</keyword>
<dbReference type="Proteomes" id="UP000186228">
    <property type="component" value="Unassembled WGS sequence"/>
</dbReference>
<dbReference type="PRINTS" id="PR00035">
    <property type="entry name" value="HTHGNTR"/>
</dbReference>
<dbReference type="CDD" id="cd07377">
    <property type="entry name" value="WHTH_GntR"/>
    <property type="match status" value="1"/>
</dbReference>
<evidence type="ECO:0000256" key="2">
    <source>
        <dbReference type="ARBA" id="ARBA00023125"/>
    </source>
</evidence>
<protein>
    <submittedName>
        <fullName evidence="5">DNA-binding transcriptional regulator, GntR family</fullName>
    </submittedName>
</protein>
<gene>
    <name evidence="5" type="ORF">GA0061100_107128</name>
</gene>
<sequence>MSKPTVKPRKSLVPTIADKIRAAIVDAEFEFGENLSEDTLASAFEVSRTPVREALNLLQMEGLVSIVPKSGTYVFTPTLEDIAELCDYRIGLEQQAVALTPASSIPETVLELKHQLSAMDAAVATGDMQAYGRADTAFHLAFFQHCGNRYLRTAYDLILGRVASLRTHLAMKAEGEPDRSYGDHRHMIVLFSEGRRDELITVLIAHILRTKDNYLDAFQRLPANNGSSRTARLRRRLALAG</sequence>
<dbReference type="InterPro" id="IPR000524">
    <property type="entry name" value="Tscrpt_reg_HTH_GntR"/>
</dbReference>
<dbReference type="OrthoDB" id="9789310at2"/>
<feature type="domain" description="HTH gntR-type" evidence="4">
    <location>
        <begin position="10"/>
        <end position="77"/>
    </location>
</feature>
<dbReference type="PANTHER" id="PTHR43537">
    <property type="entry name" value="TRANSCRIPTIONAL REGULATOR, GNTR FAMILY"/>
    <property type="match status" value="1"/>
</dbReference>
<dbReference type="InterPro" id="IPR036390">
    <property type="entry name" value="WH_DNA-bd_sf"/>
</dbReference>
<dbReference type="Pfam" id="PF00392">
    <property type="entry name" value="GntR"/>
    <property type="match status" value="1"/>
</dbReference>
<keyword evidence="2 5" id="KW-0238">DNA-binding</keyword>
<evidence type="ECO:0000256" key="3">
    <source>
        <dbReference type="ARBA" id="ARBA00023163"/>
    </source>
</evidence>
<proteinExistence type="predicted"/>
<evidence type="ECO:0000313" key="6">
    <source>
        <dbReference type="Proteomes" id="UP000186228"/>
    </source>
</evidence>
<evidence type="ECO:0000259" key="4">
    <source>
        <dbReference type="PROSITE" id="PS50949"/>
    </source>
</evidence>
<evidence type="ECO:0000313" key="5">
    <source>
        <dbReference type="EMBL" id="SCB29605.1"/>
    </source>
</evidence>
<dbReference type="GO" id="GO:0003700">
    <property type="term" value="F:DNA-binding transcription factor activity"/>
    <property type="evidence" value="ECO:0007669"/>
    <property type="project" value="InterPro"/>
</dbReference>
<dbReference type="InterPro" id="IPR036388">
    <property type="entry name" value="WH-like_DNA-bd_sf"/>
</dbReference>
<evidence type="ECO:0000256" key="1">
    <source>
        <dbReference type="ARBA" id="ARBA00023015"/>
    </source>
</evidence>
<accession>A0A1C3VPT2</accession>
<dbReference type="InterPro" id="IPR011711">
    <property type="entry name" value="GntR_C"/>
</dbReference>
<organism evidence="5 6">
    <name type="scientific">Rhizobium hainanense</name>
    <dbReference type="NCBI Taxonomy" id="52131"/>
    <lineage>
        <taxon>Bacteria</taxon>
        <taxon>Pseudomonadati</taxon>
        <taxon>Pseudomonadota</taxon>
        <taxon>Alphaproteobacteria</taxon>
        <taxon>Hyphomicrobiales</taxon>
        <taxon>Rhizobiaceae</taxon>
        <taxon>Rhizobium/Agrobacterium group</taxon>
        <taxon>Rhizobium</taxon>
    </lineage>
</organism>
<dbReference type="STRING" id="52131.GA0061100_107128"/>
<dbReference type="InterPro" id="IPR008920">
    <property type="entry name" value="TF_FadR/GntR_C"/>
</dbReference>
<dbReference type="RefSeq" id="WP_075854909.1">
    <property type="nucleotide sequence ID" value="NZ_FMAC01000007.1"/>
</dbReference>
<dbReference type="EMBL" id="FMAC01000007">
    <property type="protein sequence ID" value="SCB29605.1"/>
    <property type="molecule type" value="Genomic_DNA"/>
</dbReference>
<dbReference type="GO" id="GO:0003677">
    <property type="term" value="F:DNA binding"/>
    <property type="evidence" value="ECO:0007669"/>
    <property type="project" value="UniProtKB-KW"/>
</dbReference>
<dbReference type="Pfam" id="PF07729">
    <property type="entry name" value="FCD"/>
    <property type="match status" value="1"/>
</dbReference>
<dbReference type="SMART" id="SM00895">
    <property type="entry name" value="FCD"/>
    <property type="match status" value="1"/>
</dbReference>
<keyword evidence="6" id="KW-1185">Reference proteome</keyword>
<dbReference type="SUPFAM" id="SSF48008">
    <property type="entry name" value="GntR ligand-binding domain-like"/>
    <property type="match status" value="1"/>
</dbReference>
<dbReference type="SMART" id="SM00345">
    <property type="entry name" value="HTH_GNTR"/>
    <property type="match status" value="1"/>
</dbReference>
<dbReference type="SUPFAM" id="SSF46785">
    <property type="entry name" value="Winged helix' DNA-binding domain"/>
    <property type="match status" value="1"/>
</dbReference>
<dbReference type="Gene3D" id="1.20.120.530">
    <property type="entry name" value="GntR ligand-binding domain-like"/>
    <property type="match status" value="1"/>
</dbReference>
<dbReference type="PROSITE" id="PS50949">
    <property type="entry name" value="HTH_GNTR"/>
    <property type="match status" value="1"/>
</dbReference>
<dbReference type="AlphaFoldDB" id="A0A1C3VPT2"/>
<reference evidence="6" key="1">
    <citation type="submission" date="2016-08" db="EMBL/GenBank/DDBJ databases">
        <authorList>
            <person name="Varghese N."/>
            <person name="Submissions Spin"/>
        </authorList>
    </citation>
    <scope>NUCLEOTIDE SEQUENCE [LARGE SCALE GENOMIC DNA]</scope>
    <source>
        <strain evidence="6">CCBAU 57015</strain>
    </source>
</reference>
<keyword evidence="1" id="KW-0805">Transcription regulation</keyword>
<dbReference type="PANTHER" id="PTHR43537:SF50">
    <property type="entry name" value="TRANSCRIPTIONAL REGULATORY PROTEIN"/>
    <property type="match status" value="1"/>
</dbReference>